<feature type="compositionally biased region" description="Basic and acidic residues" evidence="1">
    <location>
        <begin position="1"/>
        <end position="10"/>
    </location>
</feature>
<dbReference type="Proteomes" id="UP000326837">
    <property type="component" value="Chromosome"/>
</dbReference>
<dbReference type="EMBL" id="AP021861">
    <property type="protein sequence ID" value="BBO36534.1"/>
    <property type="molecule type" value="Genomic_DNA"/>
</dbReference>
<feature type="region of interest" description="Disordered" evidence="1">
    <location>
        <begin position="1"/>
        <end position="33"/>
    </location>
</feature>
<proteinExistence type="predicted"/>
<dbReference type="AlphaFoldDB" id="A0A5K7XI06"/>
<protein>
    <submittedName>
        <fullName evidence="2">Uncharacterized protein</fullName>
    </submittedName>
</protein>
<organism evidence="2 3">
    <name type="scientific">Lacipirellula parvula</name>
    <dbReference type="NCBI Taxonomy" id="2650471"/>
    <lineage>
        <taxon>Bacteria</taxon>
        <taxon>Pseudomonadati</taxon>
        <taxon>Planctomycetota</taxon>
        <taxon>Planctomycetia</taxon>
        <taxon>Pirellulales</taxon>
        <taxon>Lacipirellulaceae</taxon>
        <taxon>Lacipirellula</taxon>
    </lineage>
</organism>
<sequence>MRGRVREGWLKRVPTTPPSPALPSRGREPEHLVPTATLAILSRQNRRDDKMPTIETNANPRENGSRNGLTVSPLPFCRQKSHDATKCRQRYPIINVTTIIKKTYGADDSQSRSHPALTSPSTVVFLSPYLRCETGHQPPFGVAGSFDFVVAVQRRVLSPPESPFASGFLPSTTTDFLAPRGNCVHHADFVVPRRRRISVSHQTDSRVPRTLAINRRGPRSFTSAAAVSSQALRSMCAGSTLASAGRNEFENG</sequence>
<evidence type="ECO:0000256" key="1">
    <source>
        <dbReference type="SAM" id="MobiDB-lite"/>
    </source>
</evidence>
<accession>A0A5K7XI06</accession>
<dbReference type="KEGG" id="lpav:PLANPX_6146"/>
<evidence type="ECO:0000313" key="3">
    <source>
        <dbReference type="Proteomes" id="UP000326837"/>
    </source>
</evidence>
<keyword evidence="3" id="KW-1185">Reference proteome</keyword>
<gene>
    <name evidence="2" type="ORF">PLANPX_6146</name>
</gene>
<evidence type="ECO:0000313" key="2">
    <source>
        <dbReference type="EMBL" id="BBO36534.1"/>
    </source>
</evidence>
<name>A0A5K7XI06_9BACT</name>
<feature type="region of interest" description="Disordered" evidence="1">
    <location>
        <begin position="45"/>
        <end position="73"/>
    </location>
</feature>
<reference evidence="3" key="1">
    <citation type="submission" date="2019-10" db="EMBL/GenBank/DDBJ databases">
        <title>Lacipirellula parvula gen. nov., sp. nov., representing a lineage of planctomycetes widespread in freshwater anoxic habitats, and description of the family Lacipirellulaceae.</title>
        <authorList>
            <person name="Dedysh S.N."/>
            <person name="Kulichevskaya I.S."/>
            <person name="Beletsky A.V."/>
            <person name="Rakitin A.L."/>
            <person name="Mardanov A.V."/>
            <person name="Ivanova A.A."/>
            <person name="Saltykova V.X."/>
            <person name="Rijpstra W.I.C."/>
            <person name="Sinninghe Damste J.S."/>
            <person name="Ravin N.V."/>
        </authorList>
    </citation>
    <scope>NUCLEOTIDE SEQUENCE [LARGE SCALE GENOMIC DNA]</scope>
    <source>
        <strain evidence="3">PX69</strain>
    </source>
</reference>
<feature type="compositionally biased region" description="Polar residues" evidence="1">
    <location>
        <begin position="54"/>
        <end position="70"/>
    </location>
</feature>